<accession>A0A843WFT7</accession>
<sequence length="337" mass="37171">MRPAFLPSKSLNGQTLPPSSSVQNSVFLCVFTDMCMISLARLRPVRGRRTRIKFVSGLTGLNEVFRHSCYQSKEVEMADRRDWGGGGEDPEESTQRMIEKIWESLTDIRMRMDQQAPVPPAAIPPVAKVPVAPVAPPPRVEVPYVAPVPPPVMAVEEPPPTYTGGPNPDTAEHWIHEIERVFTTMRCPATDKVVLDTYQLRGFAQQWWRLKMQTTFGQTFSCKGSVDTTINGVDTMAQSKGRNVKKRSTSVDTSPGQVVCEPSSSVVCESSYSLCVLSRRAQFGVVVLRLLFEPSCSVWSRRAPGQVDTTPSSVDTLSLRSTLTSSSVDTDPPARVI</sequence>
<evidence type="ECO:0000256" key="1">
    <source>
        <dbReference type="SAM" id="MobiDB-lite"/>
    </source>
</evidence>
<dbReference type="AlphaFoldDB" id="A0A843WFT7"/>
<comment type="caution">
    <text evidence="2">The sequence shown here is derived from an EMBL/GenBank/DDBJ whole genome shotgun (WGS) entry which is preliminary data.</text>
</comment>
<name>A0A843WFT7_COLES</name>
<keyword evidence="3" id="KW-1185">Reference proteome</keyword>
<evidence type="ECO:0008006" key="4">
    <source>
        <dbReference type="Google" id="ProtNLM"/>
    </source>
</evidence>
<feature type="compositionally biased region" description="Polar residues" evidence="1">
    <location>
        <begin position="9"/>
        <end position="20"/>
    </location>
</feature>
<reference evidence="2" key="1">
    <citation type="submission" date="2017-07" db="EMBL/GenBank/DDBJ databases">
        <title>Taro Niue Genome Assembly and Annotation.</title>
        <authorList>
            <person name="Atibalentja N."/>
            <person name="Keating K."/>
            <person name="Fields C.J."/>
        </authorList>
    </citation>
    <scope>NUCLEOTIDE SEQUENCE</scope>
    <source>
        <strain evidence="2">Niue_2</strain>
        <tissue evidence="2">Leaf</tissue>
    </source>
</reference>
<organism evidence="2 3">
    <name type="scientific">Colocasia esculenta</name>
    <name type="common">Wild taro</name>
    <name type="synonym">Arum esculentum</name>
    <dbReference type="NCBI Taxonomy" id="4460"/>
    <lineage>
        <taxon>Eukaryota</taxon>
        <taxon>Viridiplantae</taxon>
        <taxon>Streptophyta</taxon>
        <taxon>Embryophyta</taxon>
        <taxon>Tracheophyta</taxon>
        <taxon>Spermatophyta</taxon>
        <taxon>Magnoliopsida</taxon>
        <taxon>Liliopsida</taxon>
        <taxon>Araceae</taxon>
        <taxon>Aroideae</taxon>
        <taxon>Colocasieae</taxon>
        <taxon>Colocasia</taxon>
    </lineage>
</organism>
<evidence type="ECO:0000313" key="3">
    <source>
        <dbReference type="Proteomes" id="UP000652761"/>
    </source>
</evidence>
<protein>
    <recommendedName>
        <fullName evidence="4">Retrotransposon gag domain-containing protein</fullName>
    </recommendedName>
</protein>
<dbReference type="EMBL" id="NMUH01003444">
    <property type="protein sequence ID" value="MQM05608.1"/>
    <property type="molecule type" value="Genomic_DNA"/>
</dbReference>
<evidence type="ECO:0000313" key="2">
    <source>
        <dbReference type="EMBL" id="MQM05608.1"/>
    </source>
</evidence>
<dbReference type="OrthoDB" id="2010732at2759"/>
<gene>
    <name evidence="2" type="ORF">Taro_038421</name>
</gene>
<proteinExistence type="predicted"/>
<feature type="region of interest" description="Disordered" evidence="1">
    <location>
        <begin position="1"/>
        <end position="20"/>
    </location>
</feature>
<dbReference type="Proteomes" id="UP000652761">
    <property type="component" value="Unassembled WGS sequence"/>
</dbReference>